<dbReference type="Gene3D" id="1.20.81.30">
    <property type="entry name" value="Type II secretion system (T2SS), domain F"/>
    <property type="match status" value="2"/>
</dbReference>
<dbReference type="EMBL" id="CP019698">
    <property type="protein sequence ID" value="AQS58474.1"/>
    <property type="molecule type" value="Genomic_DNA"/>
</dbReference>
<evidence type="ECO:0000256" key="9">
    <source>
        <dbReference type="RuleBase" id="RU003923"/>
    </source>
</evidence>
<dbReference type="FunFam" id="1.20.81.30:FF:000001">
    <property type="entry name" value="Type II secretion system protein F"/>
    <property type="match status" value="2"/>
</dbReference>
<evidence type="ECO:0000256" key="1">
    <source>
        <dbReference type="ARBA" id="ARBA00004429"/>
    </source>
</evidence>
<sequence>MPQYAYRARDNAGQLQTGFLEAPQESSVVAHLRERNLYIVEIKPAPEKRRELNIAAVLFGPQKVKIKDLAVFCRQFATIIEAGIPILQALHILTKQAENKKLKKVLAGVVEQLEGGRTLAESLKRYQHVFPNIFISMVEAGELGGVLDQALSRLADHFEKEHDIREKVKSAMTYPVIIVCLALAAVAALLTLVLPKFITMLTDLNVELPLSTKIVMSLSNFLRDSWYLGLLGIMLTILVFRGFSRTPKGMLFFDSLKLKLPVFGKLTQKVIISRCCRTLSTLLHAGVPILVALEVVKKTAGNQLVSNAIAKAEESVREGLTIADPLERSGVFPPMVTRMMAIGENAGTLDYLLERVAVFYDREVNNMVLRLSSMLEPFLIITMGLVIGFIVISMLLPMLKIFSSAGMTGL</sequence>
<feature type="domain" description="Type II secretion system protein GspF" evidence="11">
    <location>
        <begin position="276"/>
        <end position="397"/>
    </location>
</feature>
<proteinExistence type="inferred from homology"/>
<evidence type="ECO:0000256" key="3">
    <source>
        <dbReference type="ARBA" id="ARBA00022448"/>
    </source>
</evidence>
<dbReference type="OrthoDB" id="9805682at2"/>
<dbReference type="Pfam" id="PF00482">
    <property type="entry name" value="T2SSF"/>
    <property type="match status" value="2"/>
</dbReference>
<dbReference type="KEGG" id="dfg:B0537_04870"/>
<evidence type="ECO:0000313" key="13">
    <source>
        <dbReference type="Proteomes" id="UP000189464"/>
    </source>
</evidence>
<keyword evidence="7 10" id="KW-1133">Transmembrane helix</keyword>
<dbReference type="PRINTS" id="PR00812">
    <property type="entry name" value="BCTERIALGSPF"/>
</dbReference>
<evidence type="ECO:0000256" key="6">
    <source>
        <dbReference type="ARBA" id="ARBA00022692"/>
    </source>
</evidence>
<keyword evidence="5" id="KW-0997">Cell inner membrane</keyword>
<evidence type="ECO:0000313" key="12">
    <source>
        <dbReference type="EMBL" id="AQS58474.1"/>
    </source>
</evidence>
<evidence type="ECO:0000259" key="11">
    <source>
        <dbReference type="Pfam" id="PF00482"/>
    </source>
</evidence>
<keyword evidence="13" id="KW-1185">Reference proteome</keyword>
<comment type="subcellular location">
    <subcellularLocation>
        <location evidence="1">Cell inner membrane</location>
        <topology evidence="1">Multi-pass membrane protein</topology>
    </subcellularLocation>
    <subcellularLocation>
        <location evidence="9">Cell membrane</location>
        <topology evidence="9">Multi-pass membrane protein</topology>
    </subcellularLocation>
</comment>
<dbReference type="InterPro" id="IPR042094">
    <property type="entry name" value="T2SS_GspF_sf"/>
</dbReference>
<reference evidence="12 13" key="1">
    <citation type="journal article" date="2016" name="Int. J. Syst. Evol. Microbiol.">
        <title>Desulfotomaculum ferrireducens sp. nov., a moderately thermophilic sulfate-reducing and dissimilatory Fe(III)-reducing bacterium isolated from compost.</title>
        <authorList>
            <person name="Yang G."/>
            <person name="Guo J."/>
            <person name="Zhuang L."/>
            <person name="Yuan Y."/>
            <person name="Zhou S."/>
        </authorList>
    </citation>
    <scope>NUCLEOTIDE SEQUENCE [LARGE SCALE GENOMIC DNA]</scope>
    <source>
        <strain evidence="12 13">GSS09</strain>
    </source>
</reference>
<dbReference type="STRING" id="1833852.B0537_04870"/>
<keyword evidence="8 10" id="KW-0472">Membrane</keyword>
<keyword evidence="4" id="KW-1003">Cell membrane</keyword>
<name>A0A1S6IUQ5_9FIRM</name>
<evidence type="ECO:0000256" key="8">
    <source>
        <dbReference type="ARBA" id="ARBA00023136"/>
    </source>
</evidence>
<dbReference type="RefSeq" id="WP_077713430.1">
    <property type="nucleotide sequence ID" value="NZ_CP019698.1"/>
</dbReference>
<gene>
    <name evidence="12" type="ORF">B0537_04870</name>
</gene>
<feature type="transmembrane region" description="Helical" evidence="10">
    <location>
        <begin position="378"/>
        <end position="399"/>
    </location>
</feature>
<dbReference type="PANTHER" id="PTHR30012:SF0">
    <property type="entry name" value="TYPE II SECRETION SYSTEM PROTEIN F-RELATED"/>
    <property type="match status" value="1"/>
</dbReference>
<keyword evidence="3 9" id="KW-0813">Transport</keyword>
<protein>
    <submittedName>
        <fullName evidence="12">Type II secretion system protein F</fullName>
    </submittedName>
</protein>
<dbReference type="Proteomes" id="UP000189464">
    <property type="component" value="Chromosome"/>
</dbReference>
<comment type="similarity">
    <text evidence="2 9">Belongs to the GSP F family.</text>
</comment>
<dbReference type="PROSITE" id="PS00874">
    <property type="entry name" value="T2SP_F"/>
    <property type="match status" value="1"/>
</dbReference>
<dbReference type="PANTHER" id="PTHR30012">
    <property type="entry name" value="GENERAL SECRETION PATHWAY PROTEIN"/>
    <property type="match status" value="1"/>
</dbReference>
<dbReference type="AlphaFoldDB" id="A0A1S6IUQ5"/>
<dbReference type="InterPro" id="IPR018076">
    <property type="entry name" value="T2SS_GspF_dom"/>
</dbReference>
<dbReference type="InterPro" id="IPR003004">
    <property type="entry name" value="GspF/PilC"/>
</dbReference>
<feature type="domain" description="Type II secretion system protein GspF" evidence="11">
    <location>
        <begin position="72"/>
        <end position="195"/>
    </location>
</feature>
<evidence type="ECO:0000256" key="7">
    <source>
        <dbReference type="ARBA" id="ARBA00022989"/>
    </source>
</evidence>
<feature type="transmembrane region" description="Helical" evidence="10">
    <location>
        <begin position="174"/>
        <end position="194"/>
    </location>
</feature>
<evidence type="ECO:0000256" key="5">
    <source>
        <dbReference type="ARBA" id="ARBA00022519"/>
    </source>
</evidence>
<dbReference type="GO" id="GO:0015628">
    <property type="term" value="P:protein secretion by the type II secretion system"/>
    <property type="evidence" value="ECO:0007669"/>
    <property type="project" value="TreeGrafter"/>
</dbReference>
<evidence type="ECO:0000256" key="10">
    <source>
        <dbReference type="SAM" id="Phobius"/>
    </source>
</evidence>
<dbReference type="GO" id="GO:0005886">
    <property type="term" value="C:plasma membrane"/>
    <property type="evidence" value="ECO:0007669"/>
    <property type="project" value="UniProtKB-SubCell"/>
</dbReference>
<evidence type="ECO:0000256" key="4">
    <source>
        <dbReference type="ARBA" id="ARBA00022475"/>
    </source>
</evidence>
<accession>A0A1S6IUQ5</accession>
<dbReference type="InterPro" id="IPR001992">
    <property type="entry name" value="T2SS_GspF/T4SS_PilC_CS"/>
</dbReference>
<evidence type="ECO:0000256" key="2">
    <source>
        <dbReference type="ARBA" id="ARBA00005745"/>
    </source>
</evidence>
<keyword evidence="6 9" id="KW-0812">Transmembrane</keyword>
<feature type="transmembrane region" description="Helical" evidence="10">
    <location>
        <begin position="225"/>
        <end position="243"/>
    </location>
</feature>
<organism evidence="12 13">
    <name type="scientific">Desulforamulus ferrireducens</name>
    <dbReference type="NCBI Taxonomy" id="1833852"/>
    <lineage>
        <taxon>Bacteria</taxon>
        <taxon>Bacillati</taxon>
        <taxon>Bacillota</taxon>
        <taxon>Clostridia</taxon>
        <taxon>Eubacteriales</taxon>
        <taxon>Peptococcaceae</taxon>
        <taxon>Desulforamulus</taxon>
    </lineage>
</organism>